<sequence>MPTDLLPSPEQWFQDAETGRTFRVVAVDDENESIDIQLDGGDIDSFDFASWRESTLVPVEAPEDAAAAFDDMEIDDLGYSDTDRHQPEGLTLDDWLDGRDDD</sequence>
<dbReference type="Proteomes" id="UP000192923">
    <property type="component" value="Unassembled WGS sequence"/>
</dbReference>
<accession>A0A1Y6D2T4</accession>
<evidence type="ECO:0000256" key="1">
    <source>
        <dbReference type="SAM" id="MobiDB-lite"/>
    </source>
</evidence>
<dbReference type="Pfam" id="PF20549">
    <property type="entry name" value="DUF6763"/>
    <property type="match status" value="1"/>
</dbReference>
<reference evidence="2 3" key="1">
    <citation type="submission" date="2016-12" db="EMBL/GenBank/DDBJ databases">
        <authorList>
            <person name="Song W.-J."/>
            <person name="Kurnit D.M."/>
        </authorList>
    </citation>
    <scope>NUCLEOTIDE SEQUENCE [LARGE SCALE GENOMIC DNA]</scope>
    <source>
        <strain evidence="2 3">175</strain>
    </source>
</reference>
<dbReference type="STRING" id="1760988.SAMN02949497_4320"/>
<dbReference type="EMBL" id="FXAM01000001">
    <property type="protein sequence ID" value="SMF96906.1"/>
    <property type="molecule type" value="Genomic_DNA"/>
</dbReference>
<name>A0A1Y6D2T4_9GAMM</name>
<dbReference type="AlphaFoldDB" id="A0A1Y6D2T4"/>
<dbReference type="InterPro" id="IPR046651">
    <property type="entry name" value="DUF6763"/>
</dbReference>
<keyword evidence="3" id="KW-1185">Reference proteome</keyword>
<protein>
    <submittedName>
        <fullName evidence="2">Uncharacterized protein</fullName>
    </submittedName>
</protein>
<feature type="region of interest" description="Disordered" evidence="1">
    <location>
        <begin position="78"/>
        <end position="102"/>
    </location>
</feature>
<evidence type="ECO:0000313" key="3">
    <source>
        <dbReference type="Proteomes" id="UP000192923"/>
    </source>
</evidence>
<dbReference type="OrthoDB" id="7062948at2"/>
<dbReference type="RefSeq" id="WP_085215753.1">
    <property type="nucleotide sequence ID" value="NZ_FXAM01000001.1"/>
</dbReference>
<proteinExistence type="predicted"/>
<organism evidence="2 3">
    <name type="scientific">Methylomagnum ishizawai</name>
    <dbReference type="NCBI Taxonomy" id="1760988"/>
    <lineage>
        <taxon>Bacteria</taxon>
        <taxon>Pseudomonadati</taxon>
        <taxon>Pseudomonadota</taxon>
        <taxon>Gammaproteobacteria</taxon>
        <taxon>Methylococcales</taxon>
        <taxon>Methylococcaceae</taxon>
        <taxon>Methylomagnum</taxon>
    </lineage>
</organism>
<gene>
    <name evidence="2" type="ORF">SAMN02949497_4320</name>
</gene>
<evidence type="ECO:0000313" key="2">
    <source>
        <dbReference type="EMBL" id="SMF96906.1"/>
    </source>
</evidence>